<keyword evidence="2" id="KW-0560">Oxidoreductase</keyword>
<protein>
    <recommendedName>
        <fullName evidence="7">Short-chain dehydrogenase/reductase family protein</fullName>
    </recommendedName>
</protein>
<evidence type="ECO:0000256" key="4">
    <source>
        <dbReference type="SAM" id="Phobius"/>
    </source>
</evidence>
<dbReference type="InterPro" id="IPR002347">
    <property type="entry name" value="SDR_fam"/>
</dbReference>
<dbReference type="PANTHER" id="PTHR24322">
    <property type="entry name" value="PKSB"/>
    <property type="match status" value="1"/>
</dbReference>
<dbReference type="Gene3D" id="3.40.50.720">
    <property type="entry name" value="NAD(P)-binding Rossmann-like Domain"/>
    <property type="match status" value="1"/>
</dbReference>
<evidence type="ECO:0000256" key="1">
    <source>
        <dbReference type="ARBA" id="ARBA00006484"/>
    </source>
</evidence>
<feature type="transmembrane region" description="Helical" evidence="4">
    <location>
        <begin position="75"/>
        <end position="92"/>
    </location>
</feature>
<evidence type="ECO:0000256" key="3">
    <source>
        <dbReference type="SAM" id="MobiDB-lite"/>
    </source>
</evidence>
<dbReference type="AlphaFoldDB" id="A0A9W5ZXY7"/>
<feature type="region of interest" description="Disordered" evidence="3">
    <location>
        <begin position="370"/>
        <end position="393"/>
    </location>
</feature>
<keyword evidence="4" id="KW-0472">Membrane</keyword>
<feature type="transmembrane region" description="Helical" evidence="4">
    <location>
        <begin position="41"/>
        <end position="63"/>
    </location>
</feature>
<proteinExistence type="inferred from homology"/>
<accession>A0A9W5ZXY7</accession>
<gene>
    <name evidence="5" type="ORF">AnigIFM63604_003853</name>
</gene>
<feature type="transmembrane region" description="Helical" evidence="4">
    <location>
        <begin position="112"/>
        <end position="131"/>
    </location>
</feature>
<name>A0A9W5ZXY7_ASPNG</name>
<sequence>MATPTTPKLIHTTPVQPTTTTTTTTTTTNTSNSNPPITLDLLLTTLTRTILHPIPSYILLLCLRAQATPYTSVPFLIAFAYAALLTLIYILSTLNQQLAYGAPRTVDLSNEVVVVTGGASGLGLLIARIYALRGATVAVLDIRGIAEEEVEEMGLGGSYVCDVSDRGVLEGVVERVRQELGTPTILIHCAAARINGLPLQQLSPEAFQKTINTNLLAAVHAYQVFLPYMLAAPDGGTIVTVSSVLGQLCAAGLADYSASKAGLSALHRSLEAELRQSGDEAKVKMVLVEPGQISTPLFESVQTPNRFFAPVLEPVQVAQAIVSAVDSGRGGVIRLPAFAMLVNWYAVLPASVQRLARYLSGIDGAVAQASSKADRADSSSQQLQTELDHVKED</sequence>
<comment type="caution">
    <text evidence="5">The sequence shown here is derived from an EMBL/GenBank/DDBJ whole genome shotgun (WGS) entry which is preliminary data.</text>
</comment>
<dbReference type="Proteomes" id="UP001144191">
    <property type="component" value="Unassembled WGS sequence"/>
</dbReference>
<feature type="compositionally biased region" description="Low complexity" evidence="3">
    <location>
        <begin position="12"/>
        <end position="31"/>
    </location>
</feature>
<dbReference type="Pfam" id="PF00106">
    <property type="entry name" value="adh_short"/>
    <property type="match status" value="1"/>
</dbReference>
<comment type="similarity">
    <text evidence="1">Belongs to the short-chain dehydrogenases/reductases (SDR) family.</text>
</comment>
<dbReference type="GO" id="GO:0016616">
    <property type="term" value="F:oxidoreductase activity, acting on the CH-OH group of donors, NAD or NADP as acceptor"/>
    <property type="evidence" value="ECO:0007669"/>
    <property type="project" value="TreeGrafter"/>
</dbReference>
<dbReference type="EMBL" id="BRPB01000020">
    <property type="protein sequence ID" value="GLA48365.1"/>
    <property type="molecule type" value="Genomic_DNA"/>
</dbReference>
<keyword evidence="4" id="KW-1133">Transmembrane helix</keyword>
<evidence type="ECO:0008006" key="7">
    <source>
        <dbReference type="Google" id="ProtNLM"/>
    </source>
</evidence>
<dbReference type="SUPFAM" id="SSF51735">
    <property type="entry name" value="NAD(P)-binding Rossmann-fold domains"/>
    <property type="match status" value="1"/>
</dbReference>
<dbReference type="InterPro" id="IPR036291">
    <property type="entry name" value="NAD(P)-bd_dom_sf"/>
</dbReference>
<dbReference type="PRINTS" id="PR00081">
    <property type="entry name" value="GDHRDH"/>
</dbReference>
<reference evidence="5" key="1">
    <citation type="submission" date="2022-07" db="EMBL/GenBank/DDBJ databases">
        <title>Taxonomy of Aspergillus series Nigri: significant species reduction supported by multi-species coalescent approaches.</title>
        <authorList>
            <person name="Bian C."/>
            <person name="Kusuya Y."/>
            <person name="Sklenar F."/>
            <person name="D'hooge E."/>
            <person name="Yaguchi T."/>
            <person name="Takahashi H."/>
            <person name="Hubka V."/>
        </authorList>
    </citation>
    <scope>NUCLEOTIDE SEQUENCE</scope>
    <source>
        <strain evidence="5">IFM 63604</strain>
    </source>
</reference>
<organism evidence="5 6">
    <name type="scientific">Aspergillus niger</name>
    <dbReference type="NCBI Taxonomy" id="5061"/>
    <lineage>
        <taxon>Eukaryota</taxon>
        <taxon>Fungi</taxon>
        <taxon>Dikarya</taxon>
        <taxon>Ascomycota</taxon>
        <taxon>Pezizomycotina</taxon>
        <taxon>Eurotiomycetes</taxon>
        <taxon>Eurotiomycetidae</taxon>
        <taxon>Eurotiales</taxon>
        <taxon>Aspergillaceae</taxon>
        <taxon>Aspergillus</taxon>
        <taxon>Aspergillus subgen. Circumdati</taxon>
    </lineage>
</organism>
<feature type="region of interest" description="Disordered" evidence="3">
    <location>
        <begin position="1"/>
        <end position="31"/>
    </location>
</feature>
<keyword evidence="4" id="KW-0812">Transmembrane</keyword>
<dbReference type="PANTHER" id="PTHR24322:SF736">
    <property type="entry name" value="RETINOL DEHYDROGENASE 10"/>
    <property type="match status" value="1"/>
</dbReference>
<evidence type="ECO:0000313" key="5">
    <source>
        <dbReference type="EMBL" id="GLA48365.1"/>
    </source>
</evidence>
<evidence type="ECO:0000256" key="2">
    <source>
        <dbReference type="ARBA" id="ARBA00023002"/>
    </source>
</evidence>
<evidence type="ECO:0000313" key="6">
    <source>
        <dbReference type="Proteomes" id="UP001144191"/>
    </source>
</evidence>